<feature type="region of interest" description="Disordered" evidence="1">
    <location>
        <begin position="254"/>
        <end position="275"/>
    </location>
</feature>
<evidence type="ECO:0000313" key="2">
    <source>
        <dbReference type="EMBL" id="KAK4498771.1"/>
    </source>
</evidence>
<sequence length="328" mass="36854">MPDLPATNAQTSRQARTFPPERPAQDPLYSKKPETSVRREQRQTSNSPAQVVTRVPRPQPLLQIDQQEKDEPALSSGLRKPQPLRPIEKQTAPPPVETQSKFETAFHPSQPFAEAEKADIPPHRIGDEIVDPVRLPEYSNEARVYHARYDELSEAHDRGDYNMCKQSCLDLLLEPRIPRYTRIQTPQMLSTTLSPDQAETCLHEAQGILDNMDKTKFQVQLLIDDNEKMLADLATSDAKKDLVGEDLSQALTEAEHDGMASKGEQSWPGARYSSTEHDLIRQQLEDELESLRHKAKGTSNSAADDNRPAFGNIGSDTTPLKRSIFDSL</sequence>
<name>A0ABR0EBY5_ZASCE</name>
<reference evidence="2 3" key="1">
    <citation type="journal article" date="2023" name="G3 (Bethesda)">
        <title>A chromosome-level genome assembly of Zasmidium syzygii isolated from banana leaves.</title>
        <authorList>
            <person name="van Westerhoven A.C."/>
            <person name="Mehrabi R."/>
            <person name="Talebi R."/>
            <person name="Steentjes M.B.F."/>
            <person name="Corcolon B."/>
            <person name="Chong P.A."/>
            <person name="Kema G.H.J."/>
            <person name="Seidl M.F."/>
        </authorList>
    </citation>
    <scope>NUCLEOTIDE SEQUENCE [LARGE SCALE GENOMIC DNA]</scope>
    <source>
        <strain evidence="2 3">P124</strain>
    </source>
</reference>
<keyword evidence="3" id="KW-1185">Reference proteome</keyword>
<evidence type="ECO:0000313" key="3">
    <source>
        <dbReference type="Proteomes" id="UP001305779"/>
    </source>
</evidence>
<evidence type="ECO:0000256" key="1">
    <source>
        <dbReference type="SAM" id="MobiDB-lite"/>
    </source>
</evidence>
<dbReference type="EMBL" id="JAXOVC010000007">
    <property type="protein sequence ID" value="KAK4498771.1"/>
    <property type="molecule type" value="Genomic_DNA"/>
</dbReference>
<proteinExistence type="predicted"/>
<protein>
    <submittedName>
        <fullName evidence="2">Uncharacterized protein</fullName>
    </submittedName>
</protein>
<feature type="region of interest" description="Disordered" evidence="1">
    <location>
        <begin position="1"/>
        <end position="99"/>
    </location>
</feature>
<dbReference type="Proteomes" id="UP001305779">
    <property type="component" value="Unassembled WGS sequence"/>
</dbReference>
<organism evidence="2 3">
    <name type="scientific">Zasmidium cellare</name>
    <name type="common">Wine cellar mold</name>
    <name type="synonym">Racodium cellare</name>
    <dbReference type="NCBI Taxonomy" id="395010"/>
    <lineage>
        <taxon>Eukaryota</taxon>
        <taxon>Fungi</taxon>
        <taxon>Dikarya</taxon>
        <taxon>Ascomycota</taxon>
        <taxon>Pezizomycotina</taxon>
        <taxon>Dothideomycetes</taxon>
        <taxon>Dothideomycetidae</taxon>
        <taxon>Mycosphaerellales</taxon>
        <taxon>Mycosphaerellaceae</taxon>
        <taxon>Zasmidium</taxon>
    </lineage>
</organism>
<feature type="compositionally biased region" description="Basic and acidic residues" evidence="1">
    <location>
        <begin position="29"/>
        <end position="42"/>
    </location>
</feature>
<comment type="caution">
    <text evidence="2">The sequence shown here is derived from an EMBL/GenBank/DDBJ whole genome shotgun (WGS) entry which is preliminary data.</text>
</comment>
<gene>
    <name evidence="2" type="ORF">PRZ48_009281</name>
</gene>
<feature type="region of interest" description="Disordered" evidence="1">
    <location>
        <begin position="291"/>
        <end position="328"/>
    </location>
</feature>
<accession>A0ABR0EBY5</accession>